<name>A0A120MY71_9SPHI</name>
<sequence length="188" mass="20969">MNKYKLILRRISLLLAVFGITFIILSCRNGAPQKHIEIRKGTDTNGVIVDTDKFSIALPAGWKHFVKESQGFKILFLMSPPVDNFSPNLNILTEDAHGASMEEYMTASDENMKSGGMVKDGSGDFEVNGFSGKYSTNVFNYQGRNIALKTYVFIKNGLAYVITGSCLTTQKDSYRPIFDKAVKTFKIK</sequence>
<dbReference type="Proteomes" id="UP000218263">
    <property type="component" value="Chromosome"/>
</dbReference>
<dbReference type="KEGG" id="mgot:MgSA37_02712"/>
<protein>
    <submittedName>
        <fullName evidence="1">Uncharacterized protein</fullName>
    </submittedName>
</protein>
<accession>A0A120MY71</accession>
<reference evidence="1 2" key="1">
    <citation type="submission" date="2015-12" db="EMBL/GenBank/DDBJ databases">
        <title>Genome sequence of Mucilaginibacter gotjawali.</title>
        <authorList>
            <person name="Lee J.S."/>
            <person name="Lee K.C."/>
            <person name="Kim K.K."/>
            <person name="Lee B.W."/>
        </authorList>
    </citation>
    <scope>NUCLEOTIDE SEQUENCE [LARGE SCALE GENOMIC DNA]</scope>
    <source>
        <strain evidence="1 2">SA3-7</strain>
    </source>
</reference>
<dbReference type="PROSITE" id="PS51257">
    <property type="entry name" value="PROKAR_LIPOPROTEIN"/>
    <property type="match status" value="1"/>
</dbReference>
<dbReference type="RefSeq" id="WP_096352508.1">
    <property type="nucleotide sequence ID" value="NZ_AP017313.1"/>
</dbReference>
<proteinExistence type="predicted"/>
<evidence type="ECO:0000313" key="2">
    <source>
        <dbReference type="Proteomes" id="UP000218263"/>
    </source>
</evidence>
<dbReference type="AlphaFoldDB" id="A0A120MY71"/>
<evidence type="ECO:0000313" key="1">
    <source>
        <dbReference type="EMBL" id="BAU54536.1"/>
    </source>
</evidence>
<keyword evidence="2" id="KW-1185">Reference proteome</keyword>
<dbReference type="OrthoDB" id="673905at2"/>
<dbReference type="EMBL" id="AP017313">
    <property type="protein sequence ID" value="BAU54536.1"/>
    <property type="molecule type" value="Genomic_DNA"/>
</dbReference>
<dbReference type="Gene3D" id="3.40.1000.10">
    <property type="entry name" value="Mog1/PsbP, alpha/beta/alpha sandwich"/>
    <property type="match status" value="1"/>
</dbReference>
<organism evidence="1 2">
    <name type="scientific">Mucilaginibacter gotjawali</name>
    <dbReference type="NCBI Taxonomy" id="1550579"/>
    <lineage>
        <taxon>Bacteria</taxon>
        <taxon>Pseudomonadati</taxon>
        <taxon>Bacteroidota</taxon>
        <taxon>Sphingobacteriia</taxon>
        <taxon>Sphingobacteriales</taxon>
        <taxon>Sphingobacteriaceae</taxon>
        <taxon>Mucilaginibacter</taxon>
    </lineage>
</organism>
<gene>
    <name evidence="1" type="ORF">MgSA37_02712</name>
</gene>